<feature type="domain" description="O-methyltransferase C-terminal" evidence="4">
    <location>
        <begin position="20"/>
        <end position="87"/>
    </location>
</feature>
<evidence type="ECO:0000259" key="4">
    <source>
        <dbReference type="Pfam" id="PF00891"/>
    </source>
</evidence>
<gene>
    <name evidence="5" type="ORF">SELMODRAFT_124442</name>
</gene>
<dbReference type="PANTHER" id="PTHR11746">
    <property type="entry name" value="O-METHYLTRANSFERASE"/>
    <property type="match status" value="1"/>
</dbReference>
<dbReference type="SUPFAM" id="SSF53335">
    <property type="entry name" value="S-adenosyl-L-methionine-dependent methyltransferases"/>
    <property type="match status" value="1"/>
</dbReference>
<dbReference type="Gramene" id="EFJ12467">
    <property type="protein sequence ID" value="EFJ12467"/>
    <property type="gene ID" value="SELMODRAFT_124442"/>
</dbReference>
<sequence>MILPTNLAVHDTITPLLASGGIGNLRVILGCHQGIKGIDFSLPHVMSRAPALPDVSSDMFAKVPPGDVIFMKFILHDWKDETCMTLLITAE</sequence>
<dbReference type="Proteomes" id="UP000001514">
    <property type="component" value="Unassembled WGS sequence"/>
</dbReference>
<dbReference type="InterPro" id="IPR016461">
    <property type="entry name" value="COMT-like"/>
</dbReference>
<reference evidence="5 6" key="1">
    <citation type="journal article" date="2011" name="Science">
        <title>The Selaginella genome identifies genetic changes associated with the evolution of vascular plants.</title>
        <authorList>
            <person name="Banks J.A."/>
            <person name="Nishiyama T."/>
            <person name="Hasebe M."/>
            <person name="Bowman J.L."/>
            <person name="Gribskov M."/>
            <person name="dePamphilis C."/>
            <person name="Albert V.A."/>
            <person name="Aono N."/>
            <person name="Aoyama T."/>
            <person name="Ambrose B.A."/>
            <person name="Ashton N.W."/>
            <person name="Axtell M.J."/>
            <person name="Barker E."/>
            <person name="Barker M.S."/>
            <person name="Bennetzen J.L."/>
            <person name="Bonawitz N.D."/>
            <person name="Chapple C."/>
            <person name="Cheng C."/>
            <person name="Correa L.G."/>
            <person name="Dacre M."/>
            <person name="DeBarry J."/>
            <person name="Dreyer I."/>
            <person name="Elias M."/>
            <person name="Engstrom E.M."/>
            <person name="Estelle M."/>
            <person name="Feng L."/>
            <person name="Finet C."/>
            <person name="Floyd S.K."/>
            <person name="Frommer W.B."/>
            <person name="Fujita T."/>
            <person name="Gramzow L."/>
            <person name="Gutensohn M."/>
            <person name="Harholt J."/>
            <person name="Hattori M."/>
            <person name="Heyl A."/>
            <person name="Hirai T."/>
            <person name="Hiwatashi Y."/>
            <person name="Ishikawa M."/>
            <person name="Iwata M."/>
            <person name="Karol K.G."/>
            <person name="Koehler B."/>
            <person name="Kolukisaoglu U."/>
            <person name="Kubo M."/>
            <person name="Kurata T."/>
            <person name="Lalonde S."/>
            <person name="Li K."/>
            <person name="Li Y."/>
            <person name="Litt A."/>
            <person name="Lyons E."/>
            <person name="Manning G."/>
            <person name="Maruyama T."/>
            <person name="Michael T.P."/>
            <person name="Mikami K."/>
            <person name="Miyazaki S."/>
            <person name="Morinaga S."/>
            <person name="Murata T."/>
            <person name="Mueller-Roeber B."/>
            <person name="Nelson D.R."/>
            <person name="Obara M."/>
            <person name="Oguri Y."/>
            <person name="Olmstead R.G."/>
            <person name="Onodera N."/>
            <person name="Petersen B.L."/>
            <person name="Pils B."/>
            <person name="Prigge M."/>
            <person name="Rensing S.A."/>
            <person name="Riano-Pachon D.M."/>
            <person name="Roberts A.W."/>
            <person name="Sato Y."/>
            <person name="Scheller H.V."/>
            <person name="Schulz B."/>
            <person name="Schulz C."/>
            <person name="Shakirov E.V."/>
            <person name="Shibagaki N."/>
            <person name="Shinohara N."/>
            <person name="Shippen D.E."/>
            <person name="Soerensen I."/>
            <person name="Sotooka R."/>
            <person name="Sugimoto N."/>
            <person name="Sugita M."/>
            <person name="Sumikawa N."/>
            <person name="Tanurdzic M."/>
            <person name="Theissen G."/>
            <person name="Ulvskov P."/>
            <person name="Wakazuki S."/>
            <person name="Weng J.K."/>
            <person name="Willats W.W."/>
            <person name="Wipf D."/>
            <person name="Wolf P.G."/>
            <person name="Yang L."/>
            <person name="Zimmer A.D."/>
            <person name="Zhu Q."/>
            <person name="Mitros T."/>
            <person name="Hellsten U."/>
            <person name="Loque D."/>
            <person name="Otillar R."/>
            <person name="Salamov A."/>
            <person name="Schmutz J."/>
            <person name="Shapiro H."/>
            <person name="Lindquist E."/>
            <person name="Lucas S."/>
            <person name="Rokhsar D."/>
            <person name="Grigoriev I.V."/>
        </authorList>
    </citation>
    <scope>NUCLEOTIDE SEQUENCE [LARGE SCALE GENOMIC DNA]</scope>
</reference>
<dbReference type="STRING" id="88036.D8STC6"/>
<keyword evidence="3" id="KW-0949">S-adenosyl-L-methionine</keyword>
<dbReference type="EMBL" id="GL377639">
    <property type="protein sequence ID" value="EFJ12467.1"/>
    <property type="molecule type" value="Genomic_DNA"/>
</dbReference>
<dbReference type="Pfam" id="PF00891">
    <property type="entry name" value="Methyltransf_2"/>
    <property type="match status" value="1"/>
</dbReference>
<organism evidence="6">
    <name type="scientific">Selaginella moellendorffii</name>
    <name type="common">Spikemoss</name>
    <dbReference type="NCBI Taxonomy" id="88036"/>
    <lineage>
        <taxon>Eukaryota</taxon>
        <taxon>Viridiplantae</taxon>
        <taxon>Streptophyta</taxon>
        <taxon>Embryophyta</taxon>
        <taxon>Tracheophyta</taxon>
        <taxon>Lycopodiopsida</taxon>
        <taxon>Selaginellales</taxon>
        <taxon>Selaginellaceae</taxon>
        <taxon>Selaginella</taxon>
    </lineage>
</organism>
<dbReference type="InParanoid" id="D8STC6"/>
<dbReference type="Gene3D" id="3.40.50.150">
    <property type="entry name" value="Vaccinia Virus protein VP39"/>
    <property type="match status" value="1"/>
</dbReference>
<protein>
    <recommendedName>
        <fullName evidence="4">O-methyltransferase C-terminal domain-containing protein</fullName>
    </recommendedName>
</protein>
<evidence type="ECO:0000256" key="1">
    <source>
        <dbReference type="ARBA" id="ARBA00022603"/>
    </source>
</evidence>
<evidence type="ECO:0000313" key="5">
    <source>
        <dbReference type="EMBL" id="EFJ12467.1"/>
    </source>
</evidence>
<dbReference type="PROSITE" id="PS51683">
    <property type="entry name" value="SAM_OMT_II"/>
    <property type="match status" value="1"/>
</dbReference>
<evidence type="ECO:0000313" key="6">
    <source>
        <dbReference type="Proteomes" id="UP000001514"/>
    </source>
</evidence>
<name>D8STC6_SELML</name>
<dbReference type="GO" id="GO:0008171">
    <property type="term" value="F:O-methyltransferase activity"/>
    <property type="evidence" value="ECO:0007669"/>
    <property type="project" value="InterPro"/>
</dbReference>
<dbReference type="KEGG" id="smo:SELMODRAFT_124442"/>
<keyword evidence="6" id="KW-1185">Reference proteome</keyword>
<keyword evidence="1" id="KW-0489">Methyltransferase</keyword>
<evidence type="ECO:0000256" key="3">
    <source>
        <dbReference type="ARBA" id="ARBA00022691"/>
    </source>
</evidence>
<evidence type="ECO:0000256" key="2">
    <source>
        <dbReference type="ARBA" id="ARBA00022679"/>
    </source>
</evidence>
<proteinExistence type="predicted"/>
<dbReference type="InterPro" id="IPR029063">
    <property type="entry name" value="SAM-dependent_MTases_sf"/>
</dbReference>
<accession>D8STC6</accession>
<dbReference type="AlphaFoldDB" id="D8STC6"/>
<keyword evidence="2" id="KW-0808">Transferase</keyword>
<dbReference type="GO" id="GO:0032259">
    <property type="term" value="P:methylation"/>
    <property type="evidence" value="ECO:0007669"/>
    <property type="project" value="UniProtKB-KW"/>
</dbReference>
<dbReference type="HOGENOM" id="CLU_2431157_0_0_1"/>
<dbReference type="eggNOG" id="KOG3178">
    <property type="taxonomic scope" value="Eukaryota"/>
</dbReference>
<dbReference type="InterPro" id="IPR001077">
    <property type="entry name" value="COMT_C"/>
</dbReference>